<keyword evidence="3" id="KW-1185">Reference proteome</keyword>
<keyword evidence="1" id="KW-0175">Coiled coil</keyword>
<organism evidence="2 3">
    <name type="scientific">Urochloa decumbens</name>
    <dbReference type="NCBI Taxonomy" id="240449"/>
    <lineage>
        <taxon>Eukaryota</taxon>
        <taxon>Viridiplantae</taxon>
        <taxon>Streptophyta</taxon>
        <taxon>Embryophyta</taxon>
        <taxon>Tracheophyta</taxon>
        <taxon>Spermatophyta</taxon>
        <taxon>Magnoliopsida</taxon>
        <taxon>Liliopsida</taxon>
        <taxon>Poales</taxon>
        <taxon>Poaceae</taxon>
        <taxon>PACMAD clade</taxon>
        <taxon>Panicoideae</taxon>
        <taxon>Panicodae</taxon>
        <taxon>Paniceae</taxon>
        <taxon>Melinidinae</taxon>
        <taxon>Urochloa</taxon>
    </lineage>
</organism>
<reference evidence="2 3" key="2">
    <citation type="submission" date="2024-10" db="EMBL/GenBank/DDBJ databases">
        <authorList>
            <person name="Ryan C."/>
        </authorList>
    </citation>
    <scope>NUCLEOTIDE SEQUENCE [LARGE SCALE GENOMIC DNA]</scope>
</reference>
<accession>A0ABC8VFI2</accession>
<name>A0ABC8VFI2_9POAL</name>
<reference evidence="3" key="1">
    <citation type="submission" date="2024-06" db="EMBL/GenBank/DDBJ databases">
        <authorList>
            <person name="Ryan C."/>
        </authorList>
    </citation>
    <scope>NUCLEOTIDE SEQUENCE [LARGE SCALE GENOMIC DNA]</scope>
</reference>
<dbReference type="EMBL" id="OZ075111">
    <property type="protein sequence ID" value="CAL4889856.1"/>
    <property type="molecule type" value="Genomic_DNA"/>
</dbReference>
<protein>
    <submittedName>
        <fullName evidence="2">Uncharacterized protein</fullName>
    </submittedName>
</protein>
<dbReference type="AlphaFoldDB" id="A0ABC8VFI2"/>
<proteinExistence type="predicted"/>
<feature type="coiled-coil region" evidence="1">
    <location>
        <begin position="96"/>
        <end position="123"/>
    </location>
</feature>
<evidence type="ECO:0000313" key="3">
    <source>
        <dbReference type="Proteomes" id="UP001497457"/>
    </source>
</evidence>
<sequence length="228" mass="25885">MAPDRALTIRGASTMRRIDKLFNYISPDTHQIRVDAYTPLLEAWEIDAHMQAGVRGPDAFKVYNPELVRLKVEAARAVFRALARMDSSKVRVCVKIDRTRRKIAEMEERILALEEEIAAGGAQGDPMEVDAGAVEHEQVVYKTWVEKPEIATGPERQTPEEVYRQIRESKSASQLEYWKLNLKALRAKEEAQLQYLYGLGAASTDFESALFDERTRVGLGPSDYTFSY</sequence>
<dbReference type="Proteomes" id="UP001497457">
    <property type="component" value="Chromosome 1b"/>
</dbReference>
<gene>
    <name evidence="2" type="ORF">URODEC1_LOCUS2939</name>
</gene>
<evidence type="ECO:0000256" key="1">
    <source>
        <dbReference type="SAM" id="Coils"/>
    </source>
</evidence>
<evidence type="ECO:0000313" key="2">
    <source>
        <dbReference type="EMBL" id="CAL4889856.1"/>
    </source>
</evidence>